<organism evidence="1 2">
    <name type="scientific">Microbispora amethystogenes</name>
    <dbReference type="NCBI Taxonomy" id="1427754"/>
    <lineage>
        <taxon>Bacteria</taxon>
        <taxon>Bacillati</taxon>
        <taxon>Actinomycetota</taxon>
        <taxon>Actinomycetes</taxon>
        <taxon>Streptosporangiales</taxon>
        <taxon>Streptosporangiaceae</taxon>
        <taxon>Microbispora</taxon>
    </lineage>
</organism>
<sequence>MSTAPRLDAGHLASAAASGRACALAARCQRDLQECATAFPELFAARPFDATLYAAVSLANAFGSPEATAERLRVANRTSLWIFAADWLIDHEATSRQEIDDLVRGALAVADDRTPDPDTPLTRFLTVIRDELAASPLFPRLRAAWRGELEGMLSAMTREWEWKSRIPGGGSMPSFEQYLGNAGNFGSTLVNISHWIHAADPGVVPHLQELTEASDAVQRVLRLLNDLATYERDVTWGDLNALLLGVTRDDVVAHIGILTKECGDRLRSLRSGRPDESAYLERQIGYSTGFYGLADYWGEL</sequence>
<evidence type="ECO:0000313" key="1">
    <source>
        <dbReference type="EMBL" id="GIH34997.1"/>
    </source>
</evidence>
<evidence type="ECO:0008006" key="3">
    <source>
        <dbReference type="Google" id="ProtNLM"/>
    </source>
</evidence>
<dbReference type="RefSeq" id="WP_204287753.1">
    <property type="nucleotide sequence ID" value="NZ_BAABEJ010000022.1"/>
</dbReference>
<dbReference type="InterPro" id="IPR008949">
    <property type="entry name" value="Isoprenoid_synthase_dom_sf"/>
</dbReference>
<dbReference type="Pfam" id="PF19086">
    <property type="entry name" value="Terpene_syn_C_2"/>
    <property type="match status" value="1"/>
</dbReference>
<comment type="caution">
    <text evidence="1">The sequence shown here is derived from an EMBL/GenBank/DDBJ whole genome shotgun (WGS) entry which is preliminary data.</text>
</comment>
<dbReference type="Gene3D" id="1.10.600.10">
    <property type="entry name" value="Farnesyl Diphosphate Synthase"/>
    <property type="match status" value="1"/>
</dbReference>
<protein>
    <recommendedName>
        <fullName evidence="3">Terpene synthase</fullName>
    </recommendedName>
</protein>
<accession>A0ABQ4FJJ0</accession>
<dbReference type="SUPFAM" id="SSF48576">
    <property type="entry name" value="Terpenoid synthases"/>
    <property type="match status" value="1"/>
</dbReference>
<dbReference type="EMBL" id="BOOB01000040">
    <property type="protein sequence ID" value="GIH34997.1"/>
    <property type="molecule type" value="Genomic_DNA"/>
</dbReference>
<dbReference type="Proteomes" id="UP000651728">
    <property type="component" value="Unassembled WGS sequence"/>
</dbReference>
<proteinExistence type="predicted"/>
<keyword evidence="2" id="KW-1185">Reference proteome</keyword>
<gene>
    <name evidence="1" type="ORF">Mam01_51610</name>
</gene>
<evidence type="ECO:0000313" key="2">
    <source>
        <dbReference type="Proteomes" id="UP000651728"/>
    </source>
</evidence>
<reference evidence="1 2" key="1">
    <citation type="submission" date="2021-01" db="EMBL/GenBank/DDBJ databases">
        <title>Whole genome shotgun sequence of Microbispora amethystogenes NBRC 101907.</title>
        <authorList>
            <person name="Komaki H."/>
            <person name="Tamura T."/>
        </authorList>
    </citation>
    <scope>NUCLEOTIDE SEQUENCE [LARGE SCALE GENOMIC DNA]</scope>
    <source>
        <strain evidence="1 2">NBRC 101907</strain>
    </source>
</reference>
<name>A0ABQ4FJJ0_9ACTN</name>